<sequence length="93" mass="9933">MTSELVIRRTEIRVQGSPNGDVALFYTRGEYTPVPCAGCARGKGPFQFCVLSPARDRPAGRARTCCNCLWSSKGGSCSFVTSDTCTLRPPAAA</sequence>
<accession>A0A8H7Z4V4</accession>
<protein>
    <submittedName>
        <fullName evidence="1">Uncharacterized protein</fullName>
    </submittedName>
</protein>
<evidence type="ECO:0000313" key="2">
    <source>
        <dbReference type="Proteomes" id="UP000670092"/>
    </source>
</evidence>
<proteinExistence type="predicted"/>
<dbReference type="VEuPathDB" id="FungiDB:I7I52_02426"/>
<dbReference type="OrthoDB" id="4499406at2759"/>
<name>A0A8H7Z4V4_AJECA</name>
<dbReference type="Pfam" id="PF12511">
    <property type="entry name" value="DUF3716"/>
    <property type="match status" value="1"/>
</dbReference>
<evidence type="ECO:0000313" key="1">
    <source>
        <dbReference type="EMBL" id="KAG5304179.1"/>
    </source>
</evidence>
<dbReference type="InterPro" id="IPR022190">
    <property type="entry name" value="DUF3716"/>
</dbReference>
<dbReference type="EMBL" id="JAEVHI010000001">
    <property type="protein sequence ID" value="KAG5304179.1"/>
    <property type="molecule type" value="Genomic_DNA"/>
</dbReference>
<comment type="caution">
    <text evidence="1">The sequence shown here is derived from an EMBL/GenBank/DDBJ whole genome shotgun (WGS) entry which is preliminary data.</text>
</comment>
<dbReference type="Proteomes" id="UP000670092">
    <property type="component" value="Unassembled WGS sequence"/>
</dbReference>
<dbReference type="AlphaFoldDB" id="A0A8H7Z4V4"/>
<reference evidence="1 2" key="1">
    <citation type="submission" date="2021-01" db="EMBL/GenBank/DDBJ databases">
        <title>Chromosome-level genome assembly of a human fungal pathogen reveals clustering of transcriptionally co-regulated genes.</title>
        <authorList>
            <person name="Voorhies M."/>
            <person name="Cohen S."/>
            <person name="Shea T.P."/>
            <person name="Petrus S."/>
            <person name="Munoz J.F."/>
            <person name="Poplawski S."/>
            <person name="Goldman W.E."/>
            <person name="Michael T."/>
            <person name="Cuomo C.A."/>
            <person name="Sil A."/>
            <person name="Beyhan S."/>
        </authorList>
    </citation>
    <scope>NUCLEOTIDE SEQUENCE [LARGE SCALE GENOMIC DNA]</scope>
    <source>
        <strain evidence="1 2">G184AR</strain>
    </source>
</reference>
<gene>
    <name evidence="1" type="ORF">I7I52_02426</name>
</gene>
<organism evidence="1 2">
    <name type="scientific">Ajellomyces capsulatus</name>
    <name type="common">Darling's disease fungus</name>
    <name type="synonym">Histoplasma capsulatum</name>
    <dbReference type="NCBI Taxonomy" id="5037"/>
    <lineage>
        <taxon>Eukaryota</taxon>
        <taxon>Fungi</taxon>
        <taxon>Dikarya</taxon>
        <taxon>Ascomycota</taxon>
        <taxon>Pezizomycotina</taxon>
        <taxon>Eurotiomycetes</taxon>
        <taxon>Eurotiomycetidae</taxon>
        <taxon>Onygenales</taxon>
        <taxon>Ajellomycetaceae</taxon>
        <taxon>Histoplasma</taxon>
    </lineage>
</organism>